<organism evidence="3 4">
    <name type="scientific">Pontibacillus chungwhensis</name>
    <dbReference type="NCBI Taxonomy" id="265426"/>
    <lineage>
        <taxon>Bacteria</taxon>
        <taxon>Bacillati</taxon>
        <taxon>Bacillota</taxon>
        <taxon>Bacilli</taxon>
        <taxon>Bacillales</taxon>
        <taxon>Bacillaceae</taxon>
        <taxon>Pontibacillus</taxon>
    </lineage>
</organism>
<feature type="domain" description="VanZ-like" evidence="2">
    <location>
        <begin position="64"/>
        <end position="202"/>
    </location>
</feature>
<protein>
    <submittedName>
        <fullName evidence="3">VanZ family protein</fullName>
    </submittedName>
</protein>
<gene>
    <name evidence="3" type="ORF">QNI29_07590</name>
</gene>
<dbReference type="InterPro" id="IPR006976">
    <property type="entry name" value="VanZ-like"/>
</dbReference>
<feature type="transmembrane region" description="Helical" evidence="1">
    <location>
        <begin position="185"/>
        <end position="206"/>
    </location>
</feature>
<evidence type="ECO:0000313" key="3">
    <source>
        <dbReference type="EMBL" id="WIF99510.1"/>
    </source>
</evidence>
<feature type="transmembrane region" description="Helical" evidence="1">
    <location>
        <begin position="28"/>
        <end position="47"/>
    </location>
</feature>
<dbReference type="RefSeq" id="WP_231415777.1">
    <property type="nucleotide sequence ID" value="NZ_CP126446.1"/>
</dbReference>
<feature type="transmembrane region" description="Helical" evidence="1">
    <location>
        <begin position="5"/>
        <end position="22"/>
    </location>
</feature>
<dbReference type="PANTHER" id="PTHR36834">
    <property type="entry name" value="MEMBRANE PROTEIN-RELATED"/>
    <property type="match status" value="1"/>
</dbReference>
<feature type="transmembrane region" description="Helical" evidence="1">
    <location>
        <begin position="117"/>
        <end position="138"/>
    </location>
</feature>
<name>A0ABY8V0P4_9BACI</name>
<evidence type="ECO:0000259" key="2">
    <source>
        <dbReference type="Pfam" id="PF04892"/>
    </source>
</evidence>
<sequence length="220" mass="25375">MKKYVLLAVPIFLYGQGVLFYFQSNSSLFGQSLVNLVTIIILLSLLLKQTHFHHVLDWIVGTAFVLYFCVLYHQTVEFEWYFSNIHYSPEDISYVFNFVNLMPLTGILEVLRYNPNATFQILGNLMMLAPLAFAMLYFKWTTSYKRVVLYAFLCSVGIEVFQFFQTIISTVFSLGIGRSTDIDDIILNTLGAGIGIGVYHLWTMIVKVYRQKREKSHLTA</sequence>
<dbReference type="Proteomes" id="UP001236652">
    <property type="component" value="Chromosome"/>
</dbReference>
<dbReference type="PANTHER" id="PTHR36834:SF2">
    <property type="entry name" value="MEMBRANE PROTEIN"/>
    <property type="match status" value="1"/>
</dbReference>
<feature type="transmembrane region" description="Helical" evidence="1">
    <location>
        <begin position="147"/>
        <end position="165"/>
    </location>
</feature>
<dbReference type="Pfam" id="PF04892">
    <property type="entry name" value="VanZ"/>
    <property type="match status" value="1"/>
</dbReference>
<evidence type="ECO:0000256" key="1">
    <source>
        <dbReference type="SAM" id="Phobius"/>
    </source>
</evidence>
<dbReference type="InterPro" id="IPR053150">
    <property type="entry name" value="Teicoplanin_resist-assoc"/>
</dbReference>
<proteinExistence type="predicted"/>
<dbReference type="EMBL" id="CP126446">
    <property type="protein sequence ID" value="WIF99510.1"/>
    <property type="molecule type" value="Genomic_DNA"/>
</dbReference>
<feature type="transmembrane region" description="Helical" evidence="1">
    <location>
        <begin position="54"/>
        <end position="73"/>
    </location>
</feature>
<evidence type="ECO:0000313" key="4">
    <source>
        <dbReference type="Proteomes" id="UP001236652"/>
    </source>
</evidence>
<keyword evidence="1" id="KW-0812">Transmembrane</keyword>
<keyword evidence="1" id="KW-0472">Membrane</keyword>
<accession>A0ABY8V0P4</accession>
<keyword evidence="1" id="KW-1133">Transmembrane helix</keyword>
<keyword evidence="4" id="KW-1185">Reference proteome</keyword>
<reference evidence="3 4" key="1">
    <citation type="submission" date="2023-05" db="EMBL/GenBank/DDBJ databases">
        <title>Comparative genomics reveals the evidence of polycyclic aromatic hydrocarbons degradation in moderately halophilic genus Pontibacillus.</title>
        <authorList>
            <person name="Yang H."/>
            <person name="Qian Z."/>
        </authorList>
    </citation>
    <scope>NUCLEOTIDE SEQUENCE [LARGE SCALE GENOMIC DNA]</scope>
    <source>
        <strain evidence="4">HN14</strain>
    </source>
</reference>